<dbReference type="Proteomes" id="UP000295151">
    <property type="component" value="Unassembled WGS sequence"/>
</dbReference>
<comment type="caution">
    <text evidence="1">The sequence shown here is derived from an EMBL/GenBank/DDBJ whole genome shotgun (WGS) entry which is preliminary data.</text>
</comment>
<gene>
    <name evidence="1" type="ORF">EV138_7235</name>
</gene>
<dbReference type="RefSeq" id="WP_133985043.1">
    <property type="nucleotide sequence ID" value="NZ_SOCE01000003.1"/>
</dbReference>
<protein>
    <recommendedName>
        <fullName evidence="3">Polyketide cyclase/dehydrase/lipid transport protein</fullName>
    </recommendedName>
</protein>
<evidence type="ECO:0000313" key="2">
    <source>
        <dbReference type="Proteomes" id="UP000295151"/>
    </source>
</evidence>
<evidence type="ECO:0000313" key="1">
    <source>
        <dbReference type="EMBL" id="TDU82345.1"/>
    </source>
</evidence>
<reference evidence="1 2" key="1">
    <citation type="submission" date="2019-03" db="EMBL/GenBank/DDBJ databases">
        <title>Genomic Encyclopedia of Type Strains, Phase III (KMG-III): the genomes of soil and plant-associated and newly described type strains.</title>
        <authorList>
            <person name="Whitman W."/>
        </authorList>
    </citation>
    <scope>NUCLEOTIDE SEQUENCE [LARGE SCALE GENOMIC DNA]</scope>
    <source>
        <strain evidence="1 2">VKM Ac-2575</strain>
    </source>
</reference>
<evidence type="ECO:0008006" key="3">
    <source>
        <dbReference type="Google" id="ProtNLM"/>
    </source>
</evidence>
<dbReference type="SUPFAM" id="SSF55961">
    <property type="entry name" value="Bet v1-like"/>
    <property type="match status" value="1"/>
</dbReference>
<sequence length="157" mass="17510">MTANWPQAELDAVRRLRALAAGIPGAVVTERVFDRPLPVVWEVMWDGGRSFAEIQPDMHSITDLTVDGDRVSLHARSRYGFRAHLQGTVRPGWCWLQSRFLLIGMAAAEEPDGRTRVALTGGVRVPTRAALVPIGVRRESTKSLDRLQELVLRDSTR</sequence>
<name>A0A4R7SU40_9ACTN</name>
<accession>A0A4R7SU40</accession>
<keyword evidence="2" id="KW-1185">Reference proteome</keyword>
<dbReference type="AlphaFoldDB" id="A0A4R7SU40"/>
<dbReference type="OrthoDB" id="3695461at2"/>
<proteinExistence type="predicted"/>
<organism evidence="1 2">
    <name type="scientific">Kribbella voronezhensis</name>
    <dbReference type="NCBI Taxonomy" id="2512212"/>
    <lineage>
        <taxon>Bacteria</taxon>
        <taxon>Bacillati</taxon>
        <taxon>Actinomycetota</taxon>
        <taxon>Actinomycetes</taxon>
        <taxon>Propionibacteriales</taxon>
        <taxon>Kribbellaceae</taxon>
        <taxon>Kribbella</taxon>
    </lineage>
</organism>
<dbReference type="EMBL" id="SOCE01000003">
    <property type="protein sequence ID" value="TDU82345.1"/>
    <property type="molecule type" value="Genomic_DNA"/>
</dbReference>